<dbReference type="AlphaFoldDB" id="A0A383RJK2"/>
<evidence type="ECO:0000313" key="3">
    <source>
        <dbReference type="Proteomes" id="UP000304148"/>
    </source>
</evidence>
<reference evidence="3" key="1">
    <citation type="submission" date="2018-08" db="EMBL/GenBank/DDBJ databases">
        <authorList>
            <person name="Chevrot R."/>
        </authorList>
    </citation>
    <scope>NUCLEOTIDE SEQUENCE [LARGE SCALE GENOMIC DNA]</scope>
</reference>
<dbReference type="InterPro" id="IPR016181">
    <property type="entry name" value="Acyl_CoA_acyltransferase"/>
</dbReference>
<keyword evidence="2" id="KW-0808">Transferase</keyword>
<dbReference type="PROSITE" id="PS51186">
    <property type="entry name" value="GNAT"/>
    <property type="match status" value="1"/>
</dbReference>
<dbReference type="SUPFAM" id="SSF55729">
    <property type="entry name" value="Acyl-CoA N-acyltransferases (Nat)"/>
    <property type="match status" value="1"/>
</dbReference>
<name>A0A383RJK2_PAEAL</name>
<dbReference type="RefSeq" id="WP_138188665.1">
    <property type="nucleotide sequence ID" value="NZ_LS992241.1"/>
</dbReference>
<evidence type="ECO:0000313" key="2">
    <source>
        <dbReference type="EMBL" id="SYX86861.1"/>
    </source>
</evidence>
<dbReference type="Gene3D" id="3.40.630.30">
    <property type="match status" value="1"/>
</dbReference>
<dbReference type="GO" id="GO:0016747">
    <property type="term" value="F:acyltransferase activity, transferring groups other than amino-acyl groups"/>
    <property type="evidence" value="ECO:0007669"/>
    <property type="project" value="InterPro"/>
</dbReference>
<evidence type="ECO:0000259" key="1">
    <source>
        <dbReference type="PROSITE" id="PS51186"/>
    </source>
</evidence>
<accession>A0A383RJK2</accession>
<dbReference type="Pfam" id="PF13302">
    <property type="entry name" value="Acetyltransf_3"/>
    <property type="match status" value="1"/>
</dbReference>
<feature type="domain" description="N-acetyltransferase" evidence="1">
    <location>
        <begin position="12"/>
        <end position="170"/>
    </location>
</feature>
<dbReference type="PANTHER" id="PTHR43792:SF1">
    <property type="entry name" value="N-ACETYLTRANSFERASE DOMAIN-CONTAINING PROTEIN"/>
    <property type="match status" value="1"/>
</dbReference>
<dbReference type="EMBL" id="LS992241">
    <property type="protein sequence ID" value="SYX86861.1"/>
    <property type="molecule type" value="Genomic_DNA"/>
</dbReference>
<gene>
    <name evidence="2" type="ORF">PBLR_15287</name>
</gene>
<sequence>MKSAYEIETERLALRVFEEEDVEDAKRFWGDEEVMRYCLGAAAHEKLPLTLTAYRECHQAKGLSVYAVVEKETRMVIGAGGFNISGEVHEVELIYHFAKSSWGKGYATEAAKACLELAKSHGGVRRIYASVDPQNADSSKILEKIGFTYAGTEWFEDTQQEEAVYEIMLK</sequence>
<dbReference type="PANTHER" id="PTHR43792">
    <property type="entry name" value="GNAT FAMILY, PUTATIVE (AFU_ORTHOLOGUE AFUA_3G00765)-RELATED-RELATED"/>
    <property type="match status" value="1"/>
</dbReference>
<protein>
    <submittedName>
        <fullName evidence="2">Acetyltransferase</fullName>
    </submittedName>
</protein>
<proteinExistence type="predicted"/>
<organism evidence="2 3">
    <name type="scientific">Paenibacillus alvei</name>
    <name type="common">Bacillus alvei</name>
    <dbReference type="NCBI Taxonomy" id="44250"/>
    <lineage>
        <taxon>Bacteria</taxon>
        <taxon>Bacillati</taxon>
        <taxon>Bacillota</taxon>
        <taxon>Bacilli</taxon>
        <taxon>Bacillales</taxon>
        <taxon>Paenibacillaceae</taxon>
        <taxon>Paenibacillus</taxon>
    </lineage>
</organism>
<dbReference type="InterPro" id="IPR000182">
    <property type="entry name" value="GNAT_dom"/>
</dbReference>
<dbReference type="InterPro" id="IPR051531">
    <property type="entry name" value="N-acetyltransferase"/>
</dbReference>
<dbReference type="Proteomes" id="UP000304148">
    <property type="component" value="Chromosome"/>
</dbReference>